<evidence type="ECO:0000313" key="2">
    <source>
        <dbReference type="EMBL" id="MCP3731923.1"/>
    </source>
</evidence>
<organism evidence="2 3">
    <name type="scientific">Sphingomonas tagetis</name>
    <dbReference type="NCBI Taxonomy" id="2949092"/>
    <lineage>
        <taxon>Bacteria</taxon>
        <taxon>Pseudomonadati</taxon>
        <taxon>Pseudomonadota</taxon>
        <taxon>Alphaproteobacteria</taxon>
        <taxon>Sphingomonadales</taxon>
        <taxon>Sphingomonadaceae</taxon>
        <taxon>Sphingomonas</taxon>
    </lineage>
</organism>
<dbReference type="InterPro" id="IPR012156">
    <property type="entry name" value="Cold_shock_CspA"/>
</dbReference>
<reference evidence="2" key="1">
    <citation type="submission" date="2022-05" db="EMBL/GenBank/DDBJ databases">
        <title>Sphingomonas sp. strain MG17 Genome sequencing and assembly.</title>
        <authorList>
            <person name="Kim I."/>
        </authorList>
    </citation>
    <scope>NUCLEOTIDE SEQUENCE</scope>
    <source>
        <strain evidence="2">MG17</strain>
    </source>
</reference>
<dbReference type="EMBL" id="JAMLDX010000013">
    <property type="protein sequence ID" value="MCP3731923.1"/>
    <property type="molecule type" value="Genomic_DNA"/>
</dbReference>
<keyword evidence="1" id="KW-0472">Membrane</keyword>
<dbReference type="PIRSF" id="PIRSF002599">
    <property type="entry name" value="Cold_shock_A"/>
    <property type="match status" value="1"/>
</dbReference>
<accession>A0A9X2KQM6</accession>
<dbReference type="Pfam" id="PF06961">
    <property type="entry name" value="DUF1294"/>
    <property type="match status" value="1"/>
</dbReference>
<proteinExistence type="predicted"/>
<dbReference type="InterPro" id="IPR010718">
    <property type="entry name" value="DUF1294"/>
</dbReference>
<gene>
    <name evidence="2" type="ORF">M9978_15970</name>
</gene>
<keyword evidence="1" id="KW-1133">Transmembrane helix</keyword>
<dbReference type="Proteomes" id="UP001139451">
    <property type="component" value="Unassembled WGS sequence"/>
</dbReference>
<dbReference type="GO" id="GO:0003676">
    <property type="term" value="F:nucleic acid binding"/>
    <property type="evidence" value="ECO:0007669"/>
    <property type="project" value="InterPro"/>
</dbReference>
<keyword evidence="3" id="KW-1185">Reference proteome</keyword>
<protein>
    <submittedName>
        <fullName evidence="2">DUF1294 domain-containing protein</fullName>
    </submittedName>
</protein>
<name>A0A9X2KQM6_9SPHN</name>
<comment type="caution">
    <text evidence="2">The sequence shown here is derived from an EMBL/GenBank/DDBJ whole genome shotgun (WGS) entry which is preliminary data.</text>
</comment>
<dbReference type="RefSeq" id="WP_254294980.1">
    <property type="nucleotide sequence ID" value="NZ_JAMLDX010000013.1"/>
</dbReference>
<feature type="transmembrane region" description="Helical" evidence="1">
    <location>
        <begin position="70"/>
        <end position="87"/>
    </location>
</feature>
<evidence type="ECO:0000256" key="1">
    <source>
        <dbReference type="SAM" id="Phobius"/>
    </source>
</evidence>
<sequence length="88" mass="9418">MTVIVALLLALVNGLTFLSFWHDKQRAIRGGPRVREADLLGLALLGGSPAALAARHLFRHKTRKQPFSTLLLLIAGLQLGALGGVLLL</sequence>
<evidence type="ECO:0000313" key="3">
    <source>
        <dbReference type="Proteomes" id="UP001139451"/>
    </source>
</evidence>
<keyword evidence="1" id="KW-0812">Transmembrane</keyword>
<dbReference type="AlphaFoldDB" id="A0A9X2KQM6"/>